<accession>A0A1Y1HZ41</accession>
<evidence type="ECO:0000313" key="2">
    <source>
        <dbReference type="EMBL" id="GAQ82201.1"/>
    </source>
</evidence>
<dbReference type="InterPro" id="IPR000626">
    <property type="entry name" value="Ubiquitin-like_dom"/>
</dbReference>
<evidence type="ECO:0000259" key="1">
    <source>
        <dbReference type="PROSITE" id="PS50053"/>
    </source>
</evidence>
<keyword evidence="3" id="KW-1185">Reference proteome</keyword>
<dbReference type="STRING" id="105231.A0A1Y1HZ41"/>
<dbReference type="PANTHER" id="PTHR10562">
    <property type="entry name" value="SMALL UBIQUITIN-RELATED MODIFIER"/>
    <property type="match status" value="1"/>
</dbReference>
<dbReference type="InterPro" id="IPR022617">
    <property type="entry name" value="Rad60/SUMO-like_dom"/>
</dbReference>
<reference evidence="2 3" key="1">
    <citation type="journal article" date="2014" name="Nat. Commun.">
        <title>Klebsormidium flaccidum genome reveals primary factors for plant terrestrial adaptation.</title>
        <authorList>
            <person name="Hori K."/>
            <person name="Maruyama F."/>
            <person name="Fujisawa T."/>
            <person name="Togashi T."/>
            <person name="Yamamoto N."/>
            <person name="Seo M."/>
            <person name="Sato S."/>
            <person name="Yamada T."/>
            <person name="Mori H."/>
            <person name="Tajima N."/>
            <person name="Moriyama T."/>
            <person name="Ikeuchi M."/>
            <person name="Watanabe M."/>
            <person name="Wada H."/>
            <person name="Kobayashi K."/>
            <person name="Saito M."/>
            <person name="Masuda T."/>
            <person name="Sasaki-Sekimoto Y."/>
            <person name="Mashiguchi K."/>
            <person name="Awai K."/>
            <person name="Shimojima M."/>
            <person name="Masuda S."/>
            <person name="Iwai M."/>
            <person name="Nobusawa T."/>
            <person name="Narise T."/>
            <person name="Kondo S."/>
            <person name="Saito H."/>
            <person name="Sato R."/>
            <person name="Murakawa M."/>
            <person name="Ihara Y."/>
            <person name="Oshima-Yamada Y."/>
            <person name="Ohtaka K."/>
            <person name="Satoh M."/>
            <person name="Sonobe K."/>
            <person name="Ishii M."/>
            <person name="Ohtani R."/>
            <person name="Kanamori-Sato M."/>
            <person name="Honoki R."/>
            <person name="Miyazaki D."/>
            <person name="Mochizuki H."/>
            <person name="Umetsu J."/>
            <person name="Higashi K."/>
            <person name="Shibata D."/>
            <person name="Kamiya Y."/>
            <person name="Sato N."/>
            <person name="Nakamura Y."/>
            <person name="Tabata S."/>
            <person name="Ida S."/>
            <person name="Kurokawa K."/>
            <person name="Ohta H."/>
        </authorList>
    </citation>
    <scope>NUCLEOTIDE SEQUENCE [LARGE SCALE GENOMIC DNA]</scope>
    <source>
        <strain evidence="2 3">NIES-2285</strain>
    </source>
</reference>
<dbReference type="AlphaFoldDB" id="A0A1Y1HZ41"/>
<gene>
    <name evidence="2" type="ORF">KFL_001040040</name>
</gene>
<dbReference type="Proteomes" id="UP000054558">
    <property type="component" value="Unassembled WGS sequence"/>
</dbReference>
<protein>
    <submittedName>
        <fullName evidence="2">Ubiquitin-like protein</fullName>
    </submittedName>
</protein>
<proteinExistence type="predicted"/>
<dbReference type="EMBL" id="DF237053">
    <property type="protein sequence ID" value="GAQ82201.1"/>
    <property type="molecule type" value="Genomic_DNA"/>
</dbReference>
<dbReference type="SUPFAM" id="SSF54236">
    <property type="entry name" value="Ubiquitin-like"/>
    <property type="match status" value="1"/>
</dbReference>
<name>A0A1Y1HZ41_KLENI</name>
<organism evidence="2 3">
    <name type="scientific">Klebsormidium nitens</name>
    <name type="common">Green alga</name>
    <name type="synonym">Ulothrix nitens</name>
    <dbReference type="NCBI Taxonomy" id="105231"/>
    <lineage>
        <taxon>Eukaryota</taxon>
        <taxon>Viridiplantae</taxon>
        <taxon>Streptophyta</taxon>
        <taxon>Klebsormidiophyceae</taxon>
        <taxon>Klebsormidiales</taxon>
        <taxon>Klebsormidiaceae</taxon>
        <taxon>Klebsormidium</taxon>
    </lineage>
</organism>
<dbReference type="Pfam" id="PF11976">
    <property type="entry name" value="Rad60-SLD"/>
    <property type="match status" value="1"/>
</dbReference>
<evidence type="ECO:0000313" key="3">
    <source>
        <dbReference type="Proteomes" id="UP000054558"/>
    </source>
</evidence>
<sequence length="124" mass="14059">MRGSTQATPILLCRWPAAHLPLPLTMGNPMWRDPNETTAKRKESRYVQLRVTSADGAEVFFKMRRRMPLALLQEAFCSREKLDQSSVEFLYQGRRISGTSTPDELQMADVDYIEVAVVGSPVGW</sequence>
<dbReference type="PROSITE" id="PS50053">
    <property type="entry name" value="UBIQUITIN_2"/>
    <property type="match status" value="1"/>
</dbReference>
<dbReference type="OrthoDB" id="442921at2759"/>
<dbReference type="InterPro" id="IPR029071">
    <property type="entry name" value="Ubiquitin-like_domsf"/>
</dbReference>
<dbReference type="Gene3D" id="3.10.20.90">
    <property type="entry name" value="Phosphatidylinositol 3-kinase Catalytic Subunit, Chain A, domain 1"/>
    <property type="match status" value="1"/>
</dbReference>
<feature type="domain" description="Ubiquitin-like" evidence="1">
    <location>
        <begin position="47"/>
        <end position="117"/>
    </location>
</feature>